<dbReference type="PANTHER" id="PTHR21294:SF8">
    <property type="entry name" value="ELECTRON TRANSFER FLAVOPROTEIN SUBUNIT BETA"/>
    <property type="match status" value="1"/>
</dbReference>
<dbReference type="EMBL" id="JAVRFJ010000034">
    <property type="protein sequence ID" value="MDT0572048.1"/>
    <property type="molecule type" value="Genomic_DNA"/>
</dbReference>
<gene>
    <name evidence="9" type="ORF">RM704_32115</name>
</gene>
<sequence length="106" mass="11221">MLAAAVRTVGDVGLVLAGNATTDGRSSAVPAVLAVLFGLPQVTYAREVTVEAGRVRVERETEDGEATLDAPLPALVRVTEKINEPRSWSWPPRRSPTTRRSAASPG</sequence>
<evidence type="ECO:0000256" key="1">
    <source>
        <dbReference type="ARBA" id="ARBA00001974"/>
    </source>
</evidence>
<evidence type="ECO:0000313" key="9">
    <source>
        <dbReference type="EMBL" id="MDT0572048.1"/>
    </source>
</evidence>
<proteinExistence type="inferred from homology"/>
<protein>
    <recommendedName>
        <fullName evidence="8">Electron transfer flavoprotein alpha/beta-subunit N-terminal domain-containing protein</fullName>
    </recommendedName>
</protein>
<evidence type="ECO:0000259" key="8">
    <source>
        <dbReference type="Pfam" id="PF01012"/>
    </source>
</evidence>
<reference evidence="9" key="1">
    <citation type="submission" date="2024-05" db="EMBL/GenBank/DDBJ databases">
        <title>30 novel species of actinomycetes from the DSMZ collection.</title>
        <authorList>
            <person name="Nouioui I."/>
        </authorList>
    </citation>
    <scope>NUCLEOTIDE SEQUENCE</scope>
    <source>
        <strain evidence="9">DSM 3412</strain>
    </source>
</reference>
<comment type="subunit">
    <text evidence="3">Heterodimer of an alpha and a beta subunit.</text>
</comment>
<feature type="domain" description="Electron transfer flavoprotein alpha/beta-subunit N-terminal" evidence="8">
    <location>
        <begin position="2"/>
        <end position="91"/>
    </location>
</feature>
<dbReference type="SUPFAM" id="SSF52402">
    <property type="entry name" value="Adenine nucleotide alpha hydrolases-like"/>
    <property type="match status" value="1"/>
</dbReference>
<evidence type="ECO:0000313" key="10">
    <source>
        <dbReference type="Proteomes" id="UP001180737"/>
    </source>
</evidence>
<dbReference type="InterPro" id="IPR014730">
    <property type="entry name" value="ETF_a/b_N"/>
</dbReference>
<evidence type="ECO:0000256" key="3">
    <source>
        <dbReference type="ARBA" id="ARBA00011355"/>
    </source>
</evidence>
<comment type="function">
    <text evidence="6">The electron transfer flavoprotein serves as a specific electron acceptor for other dehydrogenases. It transfers the electrons to the main respiratory chain via ETF-ubiquinone oxidoreductase (ETF dehydrogenase).</text>
</comment>
<dbReference type="RefSeq" id="WP_052146391.1">
    <property type="nucleotide sequence ID" value="NZ_JAVRFJ010000034.1"/>
</dbReference>
<keyword evidence="4" id="KW-0813">Transport</keyword>
<keyword evidence="5" id="KW-0249">Electron transport</keyword>
<dbReference type="InterPro" id="IPR014729">
    <property type="entry name" value="Rossmann-like_a/b/a_fold"/>
</dbReference>
<dbReference type="Proteomes" id="UP001180737">
    <property type="component" value="Unassembled WGS sequence"/>
</dbReference>
<evidence type="ECO:0000256" key="5">
    <source>
        <dbReference type="ARBA" id="ARBA00022982"/>
    </source>
</evidence>
<comment type="cofactor">
    <cofactor evidence="1">
        <name>FAD</name>
        <dbReference type="ChEBI" id="CHEBI:57692"/>
    </cofactor>
</comment>
<feature type="region of interest" description="Disordered" evidence="7">
    <location>
        <begin position="83"/>
        <end position="106"/>
    </location>
</feature>
<evidence type="ECO:0000256" key="4">
    <source>
        <dbReference type="ARBA" id="ARBA00022448"/>
    </source>
</evidence>
<evidence type="ECO:0000256" key="2">
    <source>
        <dbReference type="ARBA" id="ARBA00007557"/>
    </source>
</evidence>
<dbReference type="PANTHER" id="PTHR21294">
    <property type="entry name" value="ELECTRON TRANSFER FLAVOPROTEIN BETA-SUBUNIT"/>
    <property type="match status" value="1"/>
</dbReference>
<dbReference type="Pfam" id="PF01012">
    <property type="entry name" value="ETF"/>
    <property type="match status" value="1"/>
</dbReference>
<name>A0ABU2Z625_9ACTN</name>
<comment type="caution">
    <text evidence="9">The sequence shown here is derived from an EMBL/GenBank/DDBJ whole genome shotgun (WGS) entry which is preliminary data.</text>
</comment>
<comment type="similarity">
    <text evidence="2">Belongs to the ETF beta-subunit/FixA family.</text>
</comment>
<keyword evidence="10" id="KW-1185">Reference proteome</keyword>
<dbReference type="Gene3D" id="3.40.50.620">
    <property type="entry name" value="HUPs"/>
    <property type="match status" value="1"/>
</dbReference>
<evidence type="ECO:0000256" key="7">
    <source>
        <dbReference type="SAM" id="MobiDB-lite"/>
    </source>
</evidence>
<evidence type="ECO:0000256" key="6">
    <source>
        <dbReference type="ARBA" id="ARBA00025649"/>
    </source>
</evidence>
<organism evidence="9 10">
    <name type="scientific">Streptomyces gottesmaniae</name>
    <dbReference type="NCBI Taxonomy" id="3075518"/>
    <lineage>
        <taxon>Bacteria</taxon>
        <taxon>Bacillati</taxon>
        <taxon>Actinomycetota</taxon>
        <taxon>Actinomycetes</taxon>
        <taxon>Kitasatosporales</taxon>
        <taxon>Streptomycetaceae</taxon>
        <taxon>Streptomyces</taxon>
    </lineage>
</organism>
<dbReference type="InterPro" id="IPR012255">
    <property type="entry name" value="ETF_b"/>
</dbReference>
<accession>A0ABU2Z625</accession>